<feature type="domain" description="Endonuclease/exonuclease/phosphatase" evidence="10">
    <location>
        <begin position="38"/>
        <end position="282"/>
    </location>
</feature>
<dbReference type="AlphaFoldDB" id="A0AA87TEE0"/>
<evidence type="ECO:0000313" key="11">
    <source>
        <dbReference type="EMBL" id="EPF28124.1"/>
    </source>
</evidence>
<comment type="caution">
    <text evidence="11">The sequence shown here is derived from an EMBL/GenBank/DDBJ whole genome shotgun (WGS) entry which is preliminary data.</text>
</comment>
<feature type="active site" description="Proton donor/acceptor" evidence="6">
    <location>
        <position position="185"/>
    </location>
</feature>
<keyword evidence="4" id="KW-0378">Hydrolase</keyword>
<proteinExistence type="inferred from homology"/>
<evidence type="ECO:0000256" key="2">
    <source>
        <dbReference type="ARBA" id="ARBA00007092"/>
    </source>
</evidence>
<dbReference type="InterPro" id="IPR020848">
    <property type="entry name" value="AP_endonuclease_F1_CS"/>
</dbReference>
<keyword evidence="7" id="KW-0464">Manganese</keyword>
<sequence length="291" mass="33519">MPSYAYIGSLTHSLYAELMYRIAYFTILWHIPIMTSIISWNVNGIRAAQKKGFLEWLYTENPDILCLQETKARKEQLTSELINPVWKEGVYKTYWQAAKKPGYSGTAVFCKKEPLNIRTMNISAFDDEGRVLVADFETVSVISAYFPNSQEGGARLGYKLDFCAAMLEFCNALQKEGRHIVLCGDYNIAHTPIDLANPKANEQNPGYLPEERAWMDTFTQAGYTDTFRHFCAEPHQYTWWSYRFHAREKNIGWRIDYHCVDNAFLPNICESSIKADVLGSDHCPIKLVYKE</sequence>
<evidence type="ECO:0000256" key="9">
    <source>
        <dbReference type="SAM" id="Phobius"/>
    </source>
</evidence>
<feature type="site" description="Important for catalytic activity" evidence="8">
    <location>
        <position position="256"/>
    </location>
</feature>
<comment type="similarity">
    <text evidence="2">Belongs to the DNA repair enzymes AP/ExoA family.</text>
</comment>
<dbReference type="Pfam" id="PF03372">
    <property type="entry name" value="Exo_endo_phos"/>
    <property type="match status" value="1"/>
</dbReference>
<keyword evidence="9" id="KW-1133">Transmembrane helix</keyword>
<dbReference type="PROSITE" id="PS51435">
    <property type="entry name" value="AP_NUCLEASE_F1_4"/>
    <property type="match status" value="1"/>
</dbReference>
<feature type="site" description="Interaction with DNA substrate" evidence="8">
    <location>
        <position position="282"/>
    </location>
</feature>
<keyword evidence="9" id="KW-0472">Membrane</keyword>
<evidence type="ECO:0000259" key="10">
    <source>
        <dbReference type="Pfam" id="PF03372"/>
    </source>
</evidence>
<feature type="binding site" evidence="7">
    <location>
        <position position="187"/>
    </location>
    <ligand>
        <name>Mg(2+)</name>
        <dbReference type="ChEBI" id="CHEBI:18420"/>
        <label>1</label>
    </ligand>
</feature>
<dbReference type="InterPro" id="IPR004808">
    <property type="entry name" value="AP_endonuc_1"/>
</dbReference>
<dbReference type="Gene3D" id="3.60.10.10">
    <property type="entry name" value="Endonuclease/exonuclease/phosphatase"/>
    <property type="match status" value="1"/>
</dbReference>
<dbReference type="InterPro" id="IPR020847">
    <property type="entry name" value="AP_endonuclease_F1_BS"/>
</dbReference>
<dbReference type="InterPro" id="IPR036691">
    <property type="entry name" value="Endo/exonu/phosph_ase_sf"/>
</dbReference>
<keyword evidence="9" id="KW-0812">Transmembrane</keyword>
<evidence type="ECO:0000313" key="12">
    <source>
        <dbReference type="Proteomes" id="UP000014634"/>
    </source>
</evidence>
<comment type="cofactor">
    <cofactor evidence="1">
        <name>Mn(2+)</name>
        <dbReference type="ChEBI" id="CHEBI:29035"/>
    </cofactor>
</comment>
<evidence type="ECO:0000256" key="4">
    <source>
        <dbReference type="ARBA" id="ARBA00022801"/>
    </source>
</evidence>
<dbReference type="GO" id="GO:0003906">
    <property type="term" value="F:DNA-(apurinic or apyrimidinic site) endonuclease activity"/>
    <property type="evidence" value="ECO:0007669"/>
    <property type="project" value="TreeGrafter"/>
</dbReference>
<keyword evidence="3 7" id="KW-0479">Metal-binding</keyword>
<evidence type="ECO:0000256" key="6">
    <source>
        <dbReference type="PIRSR" id="PIRSR604808-1"/>
    </source>
</evidence>
<dbReference type="GO" id="GO:0003677">
    <property type="term" value="F:DNA binding"/>
    <property type="evidence" value="ECO:0007669"/>
    <property type="project" value="InterPro"/>
</dbReference>
<dbReference type="PANTHER" id="PTHR22748:SF6">
    <property type="entry name" value="DNA-(APURINIC OR APYRIMIDINIC SITE) ENDONUCLEASE"/>
    <property type="match status" value="1"/>
</dbReference>
<accession>A0AA87TEE0</accession>
<dbReference type="InterPro" id="IPR005135">
    <property type="entry name" value="Endo/exonuclease/phosphatase"/>
</dbReference>
<dbReference type="PROSITE" id="PS00727">
    <property type="entry name" value="AP_NUCLEASE_F1_2"/>
    <property type="match status" value="1"/>
</dbReference>
<name>A0AA87TEE0_TREMD</name>
<comment type="cofactor">
    <cofactor evidence="7">
        <name>Mg(2+)</name>
        <dbReference type="ChEBI" id="CHEBI:18420"/>
    </cofactor>
    <cofactor evidence="7">
        <name>Mn(2+)</name>
        <dbReference type="ChEBI" id="CHEBI:29035"/>
    </cofactor>
    <text evidence="7">Probably binds two magnesium or manganese ions per subunit.</text>
</comment>
<dbReference type="GO" id="GO:0046872">
    <property type="term" value="F:metal ion binding"/>
    <property type="evidence" value="ECO:0007669"/>
    <property type="project" value="UniProtKB-KW"/>
</dbReference>
<evidence type="ECO:0000256" key="7">
    <source>
        <dbReference type="PIRSR" id="PIRSR604808-2"/>
    </source>
</evidence>
<dbReference type="NCBIfam" id="TIGR00195">
    <property type="entry name" value="exoDNase_III"/>
    <property type="match status" value="1"/>
</dbReference>
<feature type="binding site" evidence="7">
    <location>
        <position position="69"/>
    </location>
    <ligand>
        <name>Mg(2+)</name>
        <dbReference type="ChEBI" id="CHEBI:18420"/>
        <label>1</label>
    </ligand>
</feature>
<dbReference type="SUPFAM" id="SSF56219">
    <property type="entry name" value="DNase I-like"/>
    <property type="match status" value="1"/>
</dbReference>
<evidence type="ECO:0000256" key="3">
    <source>
        <dbReference type="ARBA" id="ARBA00022723"/>
    </source>
</evidence>
<dbReference type="GO" id="GO:0008081">
    <property type="term" value="F:phosphoric diester hydrolase activity"/>
    <property type="evidence" value="ECO:0007669"/>
    <property type="project" value="TreeGrafter"/>
</dbReference>
<dbReference type="PANTHER" id="PTHR22748">
    <property type="entry name" value="AP ENDONUCLEASE"/>
    <property type="match status" value="1"/>
</dbReference>
<dbReference type="GO" id="GO:0006284">
    <property type="term" value="P:base-excision repair"/>
    <property type="evidence" value="ECO:0007669"/>
    <property type="project" value="TreeGrafter"/>
</dbReference>
<dbReference type="GO" id="GO:0008311">
    <property type="term" value="F:double-stranded DNA 3'-5' DNA exonuclease activity"/>
    <property type="evidence" value="ECO:0007669"/>
    <property type="project" value="TreeGrafter"/>
</dbReference>
<feature type="binding site" evidence="7">
    <location>
        <position position="41"/>
    </location>
    <ligand>
        <name>Mg(2+)</name>
        <dbReference type="ChEBI" id="CHEBI:18420"/>
        <label>1</label>
    </ligand>
</feature>
<dbReference type="Proteomes" id="UP000014634">
    <property type="component" value="Unassembled WGS sequence"/>
</dbReference>
<evidence type="ECO:0000256" key="5">
    <source>
        <dbReference type="ARBA" id="ARBA00022842"/>
    </source>
</evidence>
<feature type="active site" description="Proton acceptor" evidence="6">
    <location>
        <position position="282"/>
    </location>
</feature>
<feature type="binding site" evidence="7">
    <location>
        <position position="185"/>
    </location>
    <ligand>
        <name>Mg(2+)</name>
        <dbReference type="ChEBI" id="CHEBI:18420"/>
        <label>1</label>
    </ligand>
</feature>
<dbReference type="FunFam" id="3.60.10.10:FF:000026">
    <property type="entry name" value="Exodeoxyribonuclease III"/>
    <property type="match status" value="1"/>
</dbReference>
<dbReference type="EMBL" id="ATFE01000013">
    <property type="protein sequence ID" value="EPF28124.1"/>
    <property type="molecule type" value="Genomic_DNA"/>
</dbReference>
<feature type="active site" evidence="6">
    <location>
        <position position="145"/>
    </location>
</feature>
<feature type="transmembrane region" description="Helical" evidence="9">
    <location>
        <begin position="22"/>
        <end position="42"/>
    </location>
</feature>
<feature type="binding site" evidence="7">
    <location>
        <position position="282"/>
    </location>
    <ligand>
        <name>Mg(2+)</name>
        <dbReference type="ChEBI" id="CHEBI:18420"/>
        <label>1</label>
    </ligand>
</feature>
<feature type="site" description="Transition state stabilizer" evidence="8">
    <location>
        <position position="187"/>
    </location>
</feature>
<evidence type="ECO:0000256" key="1">
    <source>
        <dbReference type="ARBA" id="ARBA00001936"/>
    </source>
</evidence>
<organism evidence="11 12">
    <name type="scientific">Treponema medium ATCC 700293</name>
    <dbReference type="NCBI Taxonomy" id="1125700"/>
    <lineage>
        <taxon>Bacteria</taxon>
        <taxon>Pseudomonadati</taxon>
        <taxon>Spirochaetota</taxon>
        <taxon>Spirochaetia</taxon>
        <taxon>Spirochaetales</taxon>
        <taxon>Treponemataceae</taxon>
        <taxon>Treponema</taxon>
    </lineage>
</organism>
<keyword evidence="5 7" id="KW-0460">Magnesium</keyword>
<reference evidence="11 12" key="1">
    <citation type="submission" date="2013-04" db="EMBL/GenBank/DDBJ databases">
        <title>The Genome Sequence of Treponema medium ATCC 700293.</title>
        <authorList>
            <consortium name="The Broad Institute Genomics Platform"/>
            <person name="Earl A."/>
            <person name="Ward D."/>
            <person name="Feldgarden M."/>
            <person name="Gevers D."/>
            <person name="Leonetti C."/>
            <person name="Blanton J.M."/>
            <person name="Dewhirst F.E."/>
            <person name="Izard J."/>
            <person name="Walker B."/>
            <person name="Young S."/>
            <person name="Zeng Q."/>
            <person name="Gargeya S."/>
            <person name="Fitzgerald M."/>
            <person name="Haas B."/>
            <person name="Abouelleil A."/>
            <person name="Allen A.W."/>
            <person name="Alvarado L."/>
            <person name="Arachchi H.M."/>
            <person name="Berlin A.M."/>
            <person name="Chapman S.B."/>
            <person name="Gainer-Dewar J."/>
            <person name="Goldberg J."/>
            <person name="Griggs A."/>
            <person name="Gujja S."/>
            <person name="Hansen M."/>
            <person name="Howarth C."/>
            <person name="Imamovic A."/>
            <person name="Ireland A."/>
            <person name="Larimer J."/>
            <person name="McCowan C."/>
            <person name="Murphy C."/>
            <person name="Pearson M."/>
            <person name="Poon T.W."/>
            <person name="Priest M."/>
            <person name="Roberts A."/>
            <person name="Saif S."/>
            <person name="Shea T."/>
            <person name="Sisk P."/>
            <person name="Sykes S."/>
            <person name="Wortman J."/>
            <person name="Nusbaum C."/>
            <person name="Birren B."/>
        </authorList>
    </citation>
    <scope>NUCLEOTIDE SEQUENCE [LARGE SCALE GENOMIC DNA]</scope>
    <source>
        <strain evidence="11 12">ATCC 700293</strain>
    </source>
</reference>
<feature type="binding site" evidence="7">
    <location>
        <position position="281"/>
    </location>
    <ligand>
        <name>Mg(2+)</name>
        <dbReference type="ChEBI" id="CHEBI:18420"/>
        <label>1</label>
    </ligand>
</feature>
<evidence type="ECO:0000256" key="8">
    <source>
        <dbReference type="PIRSR" id="PIRSR604808-3"/>
    </source>
</evidence>
<protein>
    <submittedName>
        <fullName evidence="11">Exodeoxyribonuclease III (Xth)</fullName>
    </submittedName>
</protein>
<gene>
    <name evidence="11" type="ORF">HMPREF9195_01815</name>
</gene>
<dbReference type="NCBIfam" id="TIGR00633">
    <property type="entry name" value="xth"/>
    <property type="match status" value="1"/>
</dbReference>
<dbReference type="PROSITE" id="PS00726">
    <property type="entry name" value="AP_NUCLEASE_F1_1"/>
    <property type="match status" value="1"/>
</dbReference>